<feature type="transmembrane region" description="Helical" evidence="1">
    <location>
        <begin position="6"/>
        <end position="25"/>
    </location>
</feature>
<dbReference type="GO" id="GO:0016780">
    <property type="term" value="F:phosphotransferase activity, for other substituted phosphate groups"/>
    <property type="evidence" value="ECO:0007669"/>
    <property type="project" value="InterPro"/>
</dbReference>
<evidence type="ECO:0008006" key="3">
    <source>
        <dbReference type="Google" id="ProtNLM"/>
    </source>
</evidence>
<dbReference type="Gene3D" id="1.20.120.1760">
    <property type="match status" value="1"/>
</dbReference>
<dbReference type="Pfam" id="PF01066">
    <property type="entry name" value="CDP-OH_P_transf"/>
    <property type="match status" value="1"/>
</dbReference>
<dbReference type="InterPro" id="IPR000462">
    <property type="entry name" value="CDP-OH_P_trans"/>
</dbReference>
<dbReference type="AlphaFoldDB" id="A0A645J3W1"/>
<dbReference type="EMBL" id="VSSQ01130895">
    <property type="protein sequence ID" value="MPN58338.1"/>
    <property type="molecule type" value="Genomic_DNA"/>
</dbReference>
<keyword evidence="1" id="KW-0812">Transmembrane</keyword>
<sequence length="105" mass="11699">MFILFASQGIIPVVPVLIMVFRDTIVDGCRMIASQNGVVVAAGYLGKVKTVLQMVSVVLILLNNLPFEIYRLPVSDFVLWFAAFVSLASGVSYFNQMKEYIFESK</sequence>
<comment type="caution">
    <text evidence="2">The sequence shown here is derived from an EMBL/GenBank/DDBJ whole genome shotgun (WGS) entry which is preliminary data.</text>
</comment>
<dbReference type="InterPro" id="IPR043130">
    <property type="entry name" value="CDP-OH_PTrfase_TM_dom"/>
</dbReference>
<feature type="transmembrane region" description="Helical" evidence="1">
    <location>
        <begin position="77"/>
        <end position="95"/>
    </location>
</feature>
<evidence type="ECO:0000256" key="1">
    <source>
        <dbReference type="SAM" id="Phobius"/>
    </source>
</evidence>
<name>A0A645J3W1_9ZZZZ</name>
<proteinExistence type="predicted"/>
<reference evidence="2" key="1">
    <citation type="submission" date="2019-08" db="EMBL/GenBank/DDBJ databases">
        <authorList>
            <person name="Kucharzyk K."/>
            <person name="Murdoch R.W."/>
            <person name="Higgins S."/>
            <person name="Loffler F."/>
        </authorList>
    </citation>
    <scope>NUCLEOTIDE SEQUENCE</scope>
</reference>
<gene>
    <name evidence="2" type="ORF">SDC9_206042</name>
</gene>
<keyword evidence="1" id="KW-0472">Membrane</keyword>
<dbReference type="GO" id="GO:0008654">
    <property type="term" value="P:phospholipid biosynthetic process"/>
    <property type="evidence" value="ECO:0007669"/>
    <property type="project" value="InterPro"/>
</dbReference>
<feature type="transmembrane region" description="Helical" evidence="1">
    <location>
        <begin position="37"/>
        <end position="62"/>
    </location>
</feature>
<dbReference type="GO" id="GO:0016020">
    <property type="term" value="C:membrane"/>
    <property type="evidence" value="ECO:0007669"/>
    <property type="project" value="InterPro"/>
</dbReference>
<accession>A0A645J3W1</accession>
<evidence type="ECO:0000313" key="2">
    <source>
        <dbReference type="EMBL" id="MPN58338.1"/>
    </source>
</evidence>
<keyword evidence="1" id="KW-1133">Transmembrane helix</keyword>
<protein>
    <recommendedName>
        <fullName evidence="3">CDP-diacylglycerol--glycerol-3-phosphate 3-phosphatidyltransferase</fullName>
    </recommendedName>
</protein>
<organism evidence="2">
    <name type="scientific">bioreactor metagenome</name>
    <dbReference type="NCBI Taxonomy" id="1076179"/>
    <lineage>
        <taxon>unclassified sequences</taxon>
        <taxon>metagenomes</taxon>
        <taxon>ecological metagenomes</taxon>
    </lineage>
</organism>